<sequence length="570" mass="62964">MMNFLGKFKVGTKLLVSFLIVAIFIGVVGLISMITLKKINVNGNEMYSNHLTASNLLNDINKELLRFRGDTLNVLYNKNSNREEISKNLEKYIKNYESDIELYSKTKFSDEEQKIFKDFTDIITKYKEQQYTLIKLIRENKVDEAINYVSSVTSTREEVEKRIGELISLNVNAAKEANEDNNLIYKKSSNTVIGFIIGGIVIAVLLGIVMTKHISVALKIIQGFSKKLSEYDFDKAITLPWKDEFAETCTSLNLAQDNVKGLVKEIMNNSQNLSASSEELFATVEEMNAKLDTIDKSTKEIAAGSQEVSASAEEITASVEEVNSSITEMSQRALDGSENAGKFKERALKVKENGKKQEESILSVYNQKEAMILKAIEDGKVVEQIKVMAATISSIAEQTNLLALNAAIEAARAGEQGKGFAVVAEEVRKLAEQSSQAVSSIQVTITKVQDAFNGLSENSNEILKFMNEQVTPEFTHFVASGTELYNDADYVSKMSEDLASISEELSATVNQVNLAVQNMSTSAQTSSEGTMSILCNINEATGGMEQIAQTAQTQAQLAEKLNELVQKFKI</sequence>
<evidence type="ECO:0000256" key="3">
    <source>
        <dbReference type="PROSITE-ProRule" id="PRU00284"/>
    </source>
</evidence>
<keyword evidence="7" id="KW-1185">Reference proteome</keyword>
<dbReference type="Pfam" id="PF12729">
    <property type="entry name" value="4HB_MCP_1"/>
    <property type="match status" value="1"/>
</dbReference>
<dbReference type="Pfam" id="PF00015">
    <property type="entry name" value="MCPsignal"/>
    <property type="match status" value="1"/>
</dbReference>
<organism evidence="6 7">
    <name type="scientific">Clostridium homopropionicum DSM 5847</name>
    <dbReference type="NCBI Taxonomy" id="1121318"/>
    <lineage>
        <taxon>Bacteria</taxon>
        <taxon>Bacillati</taxon>
        <taxon>Bacillota</taxon>
        <taxon>Clostridia</taxon>
        <taxon>Eubacteriales</taxon>
        <taxon>Clostridiaceae</taxon>
        <taxon>Clostridium</taxon>
    </lineage>
</organism>
<evidence type="ECO:0000256" key="2">
    <source>
        <dbReference type="ARBA" id="ARBA00029447"/>
    </source>
</evidence>
<feature type="transmembrane region" description="Helical" evidence="4">
    <location>
        <begin position="192"/>
        <end position="210"/>
    </location>
</feature>
<dbReference type="RefSeq" id="WP_052222037.1">
    <property type="nucleotide sequence ID" value="NZ_LHUR01000029.1"/>
</dbReference>
<dbReference type="InterPro" id="IPR004090">
    <property type="entry name" value="Chemotax_Me-accpt_rcpt"/>
</dbReference>
<name>A0A0L6Z7U5_9CLOT</name>
<dbReference type="GO" id="GO:0007165">
    <property type="term" value="P:signal transduction"/>
    <property type="evidence" value="ECO:0007669"/>
    <property type="project" value="UniProtKB-KW"/>
</dbReference>
<dbReference type="PANTHER" id="PTHR32089">
    <property type="entry name" value="METHYL-ACCEPTING CHEMOTAXIS PROTEIN MCPB"/>
    <property type="match status" value="1"/>
</dbReference>
<dbReference type="GO" id="GO:0006935">
    <property type="term" value="P:chemotaxis"/>
    <property type="evidence" value="ECO:0007669"/>
    <property type="project" value="InterPro"/>
</dbReference>
<gene>
    <name evidence="6" type="primary">mcp4_5</name>
    <name evidence="6" type="ORF">CLHOM_25350</name>
</gene>
<dbReference type="SMART" id="SM00283">
    <property type="entry name" value="MA"/>
    <property type="match status" value="1"/>
</dbReference>
<feature type="transmembrane region" description="Helical" evidence="4">
    <location>
        <begin position="14"/>
        <end position="36"/>
    </location>
</feature>
<keyword evidence="1 3" id="KW-0807">Transducer</keyword>
<protein>
    <submittedName>
        <fullName evidence="6">Methyl-accepting chemotaxis protein 4</fullName>
    </submittedName>
</protein>
<dbReference type="SUPFAM" id="SSF58104">
    <property type="entry name" value="Methyl-accepting chemotaxis protein (MCP) signaling domain"/>
    <property type="match status" value="1"/>
</dbReference>
<dbReference type="InterPro" id="IPR004089">
    <property type="entry name" value="MCPsignal_dom"/>
</dbReference>
<keyword evidence="4" id="KW-1133">Transmembrane helix</keyword>
<accession>A0A0L6Z7U5</accession>
<dbReference type="InterPro" id="IPR024478">
    <property type="entry name" value="HlyB_4HB_MCP"/>
</dbReference>
<dbReference type="EMBL" id="LHUR01000029">
    <property type="protein sequence ID" value="KOA19040.1"/>
    <property type="molecule type" value="Genomic_DNA"/>
</dbReference>
<feature type="domain" description="Methyl-accepting transducer" evidence="5">
    <location>
        <begin position="283"/>
        <end position="534"/>
    </location>
</feature>
<proteinExistence type="inferred from homology"/>
<dbReference type="PANTHER" id="PTHR32089:SF112">
    <property type="entry name" value="LYSOZYME-LIKE PROTEIN-RELATED"/>
    <property type="match status" value="1"/>
</dbReference>
<dbReference type="GO" id="GO:0004888">
    <property type="term" value="F:transmembrane signaling receptor activity"/>
    <property type="evidence" value="ECO:0007669"/>
    <property type="project" value="InterPro"/>
</dbReference>
<evidence type="ECO:0000256" key="4">
    <source>
        <dbReference type="SAM" id="Phobius"/>
    </source>
</evidence>
<keyword evidence="4" id="KW-0472">Membrane</keyword>
<evidence type="ECO:0000313" key="7">
    <source>
        <dbReference type="Proteomes" id="UP000037043"/>
    </source>
</evidence>
<dbReference type="GO" id="GO:0016020">
    <property type="term" value="C:membrane"/>
    <property type="evidence" value="ECO:0007669"/>
    <property type="project" value="InterPro"/>
</dbReference>
<reference evidence="7" key="1">
    <citation type="submission" date="2015-08" db="EMBL/GenBank/DDBJ databases">
        <title>Genome sequence of the strict anaerobe Clostridium homopropionicum LuHBu1 (DSM 5847T).</title>
        <authorList>
            <person name="Poehlein A."/>
            <person name="Beck M."/>
            <person name="Schiel-Bengelsdorf B."/>
            <person name="Bengelsdorf F.R."/>
            <person name="Daniel R."/>
            <person name="Duerre P."/>
        </authorList>
    </citation>
    <scope>NUCLEOTIDE SEQUENCE [LARGE SCALE GENOMIC DNA]</scope>
    <source>
        <strain evidence="7">DSM 5847</strain>
    </source>
</reference>
<comment type="caution">
    <text evidence="6">The sequence shown here is derived from an EMBL/GenBank/DDBJ whole genome shotgun (WGS) entry which is preliminary data.</text>
</comment>
<dbReference type="Gene3D" id="1.10.287.950">
    <property type="entry name" value="Methyl-accepting chemotaxis protein"/>
    <property type="match status" value="1"/>
</dbReference>
<dbReference type="Proteomes" id="UP000037043">
    <property type="component" value="Unassembled WGS sequence"/>
</dbReference>
<dbReference type="AlphaFoldDB" id="A0A0L6Z7U5"/>
<dbReference type="STRING" id="36844.SAMN04488501_12316"/>
<dbReference type="PROSITE" id="PS50111">
    <property type="entry name" value="CHEMOTAXIS_TRANSDUC_2"/>
    <property type="match status" value="1"/>
</dbReference>
<keyword evidence="4" id="KW-0812">Transmembrane</keyword>
<dbReference type="PATRIC" id="fig|1121318.3.peg.2553"/>
<comment type="similarity">
    <text evidence="2">Belongs to the methyl-accepting chemotaxis (MCP) protein family.</text>
</comment>
<evidence type="ECO:0000313" key="6">
    <source>
        <dbReference type="EMBL" id="KOA19040.1"/>
    </source>
</evidence>
<dbReference type="PRINTS" id="PR00260">
    <property type="entry name" value="CHEMTRNSDUCR"/>
</dbReference>
<evidence type="ECO:0000259" key="5">
    <source>
        <dbReference type="PROSITE" id="PS50111"/>
    </source>
</evidence>
<evidence type="ECO:0000256" key="1">
    <source>
        <dbReference type="ARBA" id="ARBA00023224"/>
    </source>
</evidence>